<keyword evidence="1" id="KW-1133">Transmembrane helix</keyword>
<evidence type="ECO:0000313" key="2">
    <source>
        <dbReference type="EMBL" id="KAG2174397.1"/>
    </source>
</evidence>
<reference evidence="2" key="1">
    <citation type="submission" date="2020-12" db="EMBL/GenBank/DDBJ databases">
        <title>Metabolic potential, ecology and presence of endohyphal bacteria is reflected in genomic diversity of Mucoromycotina.</title>
        <authorList>
            <person name="Muszewska A."/>
            <person name="Okrasinska A."/>
            <person name="Steczkiewicz K."/>
            <person name="Drgas O."/>
            <person name="Orlowska M."/>
            <person name="Perlinska-Lenart U."/>
            <person name="Aleksandrzak-Piekarczyk T."/>
            <person name="Szatraj K."/>
            <person name="Zielenkiewicz U."/>
            <person name="Pilsyk S."/>
            <person name="Malc E."/>
            <person name="Mieczkowski P."/>
            <person name="Kruszewska J.S."/>
            <person name="Biernat P."/>
            <person name="Pawlowska J."/>
        </authorList>
    </citation>
    <scope>NUCLEOTIDE SEQUENCE</scope>
    <source>
        <strain evidence="2">WA0000067209</strain>
    </source>
</reference>
<protein>
    <submittedName>
        <fullName evidence="2">Uncharacterized protein</fullName>
    </submittedName>
</protein>
<dbReference type="PANTHER" id="PTHR37919:SF2">
    <property type="entry name" value="EXPERA DOMAIN-CONTAINING PROTEIN"/>
    <property type="match status" value="1"/>
</dbReference>
<keyword evidence="1" id="KW-0472">Membrane</keyword>
<feature type="transmembrane region" description="Helical" evidence="1">
    <location>
        <begin position="143"/>
        <end position="164"/>
    </location>
</feature>
<organism evidence="2 3">
    <name type="scientific">Mortierella isabellina</name>
    <name type="common">Filamentous fungus</name>
    <name type="synonym">Umbelopsis isabellina</name>
    <dbReference type="NCBI Taxonomy" id="91625"/>
    <lineage>
        <taxon>Eukaryota</taxon>
        <taxon>Fungi</taxon>
        <taxon>Fungi incertae sedis</taxon>
        <taxon>Mucoromycota</taxon>
        <taxon>Mucoromycotina</taxon>
        <taxon>Umbelopsidomycetes</taxon>
        <taxon>Umbelopsidales</taxon>
        <taxon>Umbelopsidaceae</taxon>
        <taxon>Umbelopsis</taxon>
    </lineage>
</organism>
<feature type="transmembrane region" description="Helical" evidence="1">
    <location>
        <begin position="14"/>
        <end position="34"/>
    </location>
</feature>
<evidence type="ECO:0000256" key="1">
    <source>
        <dbReference type="SAM" id="Phobius"/>
    </source>
</evidence>
<dbReference type="AlphaFoldDB" id="A0A8H7UAH8"/>
<evidence type="ECO:0000313" key="3">
    <source>
        <dbReference type="Proteomes" id="UP000654370"/>
    </source>
</evidence>
<dbReference type="PANTHER" id="PTHR37919">
    <property type="entry name" value="PROTEIN CBG05606"/>
    <property type="match status" value="1"/>
</dbReference>
<comment type="caution">
    <text evidence="2">The sequence shown here is derived from an EMBL/GenBank/DDBJ whole genome shotgun (WGS) entry which is preliminary data.</text>
</comment>
<dbReference type="EMBL" id="JAEPQZ010000013">
    <property type="protein sequence ID" value="KAG2174397.1"/>
    <property type="molecule type" value="Genomic_DNA"/>
</dbReference>
<name>A0A8H7UAH8_MORIS</name>
<sequence length="183" mass="20640">MAALIKQTKPAKWIILWFTVSSLLVLWDVGYCLMRPHSMFNGKYNWLWRPYNLYAKVDHFYGPEAIAANDGFTAAQSWLNLIETIINLTYVKMATDKQTNLGVANLVGFSAAVMTLSKTVLYWLNDACSGWSHTRHNDLQSLILLWVIPNGAWIVFPAFIVLALGKDLKSRLQGSTASTIKVE</sequence>
<dbReference type="Proteomes" id="UP000654370">
    <property type="component" value="Unassembled WGS sequence"/>
</dbReference>
<feature type="transmembrane region" description="Helical" evidence="1">
    <location>
        <begin position="102"/>
        <end position="123"/>
    </location>
</feature>
<dbReference type="OrthoDB" id="60858at2759"/>
<proteinExistence type="predicted"/>
<accession>A0A8H7UAH8</accession>
<gene>
    <name evidence="2" type="ORF">INT43_004420</name>
</gene>
<keyword evidence="3" id="KW-1185">Reference proteome</keyword>
<keyword evidence="1" id="KW-0812">Transmembrane</keyword>